<comment type="similarity">
    <text evidence="1">Belongs to the phage antitermination Q type 1 family.</text>
</comment>
<evidence type="ECO:0000256" key="1">
    <source>
        <dbReference type="ARBA" id="ARBA00010234"/>
    </source>
</evidence>
<keyword evidence="2" id="KW-0805">Transcription regulation</keyword>
<gene>
    <name evidence="5" type="ORF">NCTC11801_00553</name>
</gene>
<protein>
    <submittedName>
        <fullName evidence="5">Phage antitermination protein Q</fullName>
    </submittedName>
</protein>
<dbReference type="GO" id="GO:0060567">
    <property type="term" value="P:negative regulation of termination of DNA-templated transcription"/>
    <property type="evidence" value="ECO:0007669"/>
    <property type="project" value="InterPro"/>
</dbReference>
<evidence type="ECO:0000256" key="3">
    <source>
        <dbReference type="ARBA" id="ARBA00023125"/>
    </source>
</evidence>
<reference evidence="5 6" key="1">
    <citation type="submission" date="2018-06" db="EMBL/GenBank/DDBJ databases">
        <authorList>
            <consortium name="Pathogen Informatics"/>
            <person name="Doyle S."/>
        </authorList>
    </citation>
    <scope>NUCLEOTIDE SEQUENCE [LARGE SCALE GENOMIC DNA]</scope>
    <source>
        <strain evidence="5 6">NCTC11801</strain>
    </source>
</reference>
<dbReference type="RefSeq" id="WP_115166527.1">
    <property type="nucleotide sequence ID" value="NZ_CP077317.1"/>
</dbReference>
<dbReference type="Proteomes" id="UP000254208">
    <property type="component" value="Unassembled WGS sequence"/>
</dbReference>
<accession>A0A379FLL3</accession>
<sequence length="132" mass="14777">MRDIQLVLQKWGAWAYDGNSDVDYSSIAAGFKGLIPSTKKTRESCCDDDGIAVDAAVNRLKKNNSYLFQLVILYYVNNCTLRTLERKLGISHNEVAKRLQHAEGFVAGCLAIAEITLEMDREVRKECIYGVA</sequence>
<name>A0A379FLL3_PRORE</name>
<organism evidence="5 6">
    <name type="scientific">Providencia rettgeri</name>
    <dbReference type="NCBI Taxonomy" id="587"/>
    <lineage>
        <taxon>Bacteria</taxon>
        <taxon>Pseudomonadati</taxon>
        <taxon>Pseudomonadota</taxon>
        <taxon>Gammaproteobacteria</taxon>
        <taxon>Enterobacterales</taxon>
        <taxon>Morganellaceae</taxon>
        <taxon>Providencia</taxon>
    </lineage>
</organism>
<dbReference type="GeneID" id="93671658"/>
<keyword evidence="3" id="KW-0238">DNA-binding</keyword>
<dbReference type="GO" id="GO:0003677">
    <property type="term" value="F:DNA binding"/>
    <property type="evidence" value="ECO:0007669"/>
    <property type="project" value="UniProtKB-KW"/>
</dbReference>
<dbReference type="AlphaFoldDB" id="A0A379FLL3"/>
<dbReference type="InterPro" id="IPR010534">
    <property type="entry name" value="Phage_933W_GpQ"/>
</dbReference>
<evidence type="ECO:0000256" key="2">
    <source>
        <dbReference type="ARBA" id="ARBA00023015"/>
    </source>
</evidence>
<evidence type="ECO:0000313" key="6">
    <source>
        <dbReference type="Proteomes" id="UP000254208"/>
    </source>
</evidence>
<dbReference type="EMBL" id="UGTZ01000001">
    <property type="protein sequence ID" value="SUC29650.1"/>
    <property type="molecule type" value="Genomic_DNA"/>
</dbReference>
<evidence type="ECO:0000313" key="5">
    <source>
        <dbReference type="EMBL" id="SUC29650.1"/>
    </source>
</evidence>
<keyword evidence="4" id="KW-0804">Transcription</keyword>
<dbReference type="Pfam" id="PF06530">
    <property type="entry name" value="Phage_antitermQ"/>
    <property type="match status" value="1"/>
</dbReference>
<evidence type="ECO:0000256" key="4">
    <source>
        <dbReference type="ARBA" id="ARBA00023163"/>
    </source>
</evidence>
<proteinExistence type="inferred from homology"/>